<accession>A0A381SZR4</accession>
<dbReference type="InterPro" id="IPR036982">
    <property type="entry name" value="Deoxyhypusine_synthase_sf"/>
</dbReference>
<name>A0A381SZR4_9ZZZZ</name>
<dbReference type="GO" id="GO:0034038">
    <property type="term" value="F:deoxyhypusine synthase activity"/>
    <property type="evidence" value="ECO:0007669"/>
    <property type="project" value="TreeGrafter"/>
</dbReference>
<proteinExistence type="inferred from homology"/>
<protein>
    <recommendedName>
        <fullName evidence="4">Deoxyhypusine synthase</fullName>
    </recommendedName>
</protein>
<dbReference type="EMBL" id="UINC01003732">
    <property type="protein sequence ID" value="SVA08808.1"/>
    <property type="molecule type" value="Genomic_DNA"/>
</dbReference>
<organism evidence="3">
    <name type="scientific">marine metagenome</name>
    <dbReference type="NCBI Taxonomy" id="408172"/>
    <lineage>
        <taxon>unclassified sequences</taxon>
        <taxon>metagenomes</taxon>
        <taxon>ecological metagenomes</taxon>
    </lineage>
</organism>
<evidence type="ECO:0000256" key="1">
    <source>
        <dbReference type="ARBA" id="ARBA00009892"/>
    </source>
</evidence>
<dbReference type="SUPFAM" id="SSF52467">
    <property type="entry name" value="DHS-like NAD/FAD-binding domain"/>
    <property type="match status" value="1"/>
</dbReference>
<evidence type="ECO:0000313" key="3">
    <source>
        <dbReference type="EMBL" id="SVA08808.1"/>
    </source>
</evidence>
<dbReference type="InterPro" id="IPR002773">
    <property type="entry name" value="Deoxyhypusine_synthase"/>
</dbReference>
<dbReference type="AlphaFoldDB" id="A0A381SZR4"/>
<dbReference type="GO" id="GO:0005737">
    <property type="term" value="C:cytoplasm"/>
    <property type="evidence" value="ECO:0007669"/>
    <property type="project" value="TreeGrafter"/>
</dbReference>
<sequence>MAYKDSLIPEPLDDGKKKKKKEILQTRISPVDFEKINDVGDLVESFQSTSIQARNLGQCAQIFGKMLQDEERPTIMLGLAGPLIAAGLRKVIRDMVHHNMVDVIVSTGAVLYQDYYNALGGGHYYGSPAADDTKLRELFINRIYDTYVDEELFCEDDTLIGNFADKLEPRNYSSREFISLLSETIDDEESILVTARKKNIPVFCPALNDSSIGIGLTEHYYNSRKKGRQPITIDSIRDNFELTQIVVNSSRTAAFYVAGGVPKNYVNDSIVMAYIFGKDTGGHKYAIQVTTDSPHWGGLSGSTLGEAQSWGKVNKQANHSMAFVEPSVSLPLIYGHAFQKGLYKGRSKLKYEWEGDTLKKMAVEG</sequence>
<keyword evidence="2" id="KW-0808">Transferase</keyword>
<dbReference type="PANTHER" id="PTHR11703">
    <property type="entry name" value="DEOXYHYPUSINE SYNTHASE"/>
    <property type="match status" value="1"/>
</dbReference>
<evidence type="ECO:0008006" key="4">
    <source>
        <dbReference type="Google" id="ProtNLM"/>
    </source>
</evidence>
<reference evidence="3" key="1">
    <citation type="submission" date="2018-05" db="EMBL/GenBank/DDBJ databases">
        <authorList>
            <person name="Lanie J.A."/>
            <person name="Ng W.-L."/>
            <person name="Kazmierczak K.M."/>
            <person name="Andrzejewski T.M."/>
            <person name="Davidsen T.M."/>
            <person name="Wayne K.J."/>
            <person name="Tettelin H."/>
            <person name="Glass J.I."/>
            <person name="Rusch D."/>
            <person name="Podicherti R."/>
            <person name="Tsui H.-C.T."/>
            <person name="Winkler M.E."/>
        </authorList>
    </citation>
    <scope>NUCLEOTIDE SEQUENCE</scope>
</reference>
<comment type="similarity">
    <text evidence="1">Belongs to the deoxyhypusine synthase family.</text>
</comment>
<dbReference type="PANTHER" id="PTHR11703:SF2">
    <property type="entry name" value="DEOXYHYPUSINE SYNTHASE-LIKE PROTEIN"/>
    <property type="match status" value="1"/>
</dbReference>
<gene>
    <name evidence="3" type="ORF">METZ01_LOCUS61662</name>
</gene>
<evidence type="ECO:0000256" key="2">
    <source>
        <dbReference type="ARBA" id="ARBA00022679"/>
    </source>
</evidence>
<dbReference type="Gene3D" id="3.40.910.10">
    <property type="entry name" value="Deoxyhypusine synthase"/>
    <property type="match status" value="1"/>
</dbReference>
<dbReference type="Pfam" id="PF01916">
    <property type="entry name" value="DS"/>
    <property type="match status" value="1"/>
</dbReference>
<dbReference type="InterPro" id="IPR029035">
    <property type="entry name" value="DHS-like_NAD/FAD-binding_dom"/>
</dbReference>